<dbReference type="Proteomes" id="UP000663828">
    <property type="component" value="Unassembled WGS sequence"/>
</dbReference>
<sequence length="548" mass="61721">MIDNNTCFVMSMMFFHTLYSCCLAILGQYIYRYFLANYPNDDSHAWINITSLESHIYESNQGTCMQNTSTENTTSAAEVWAQQRSADLIFQSTLWRAFPVIIVTYLFGLYASRLNRRLVLFLSLFGGALHVVIYQAIIYRNLPEYWWYISSFIVGIAGGTNVVGIILNLIITEITEDNERSSRFVGIGAIFTAISAAATFGIGYYIQWRGYTDILWMAIGFEVLCIFTILFLPKSTHSTSSPPIVDETTSLLTSSSVDFNIKTISPNKCSQYFDMCMIFSFRRHPPKKAISLMIIIVSYIFHALASSSLAPMLWYLLGPPFCWTSKDLGYFSAISQIVIAVFSVLGMKILNVLGANDPLICAFGHVSFFVYALIIALSKNTWHLCLSLLVLPFSIYQSSLTISMLSKLLEVHERHNVFTLLTEINTIIVCFGSSFFNWLYARTVTYEKNFTLLVGCGLCVVPFILNIYLYIINRRTDSEERLSVAEHVNVNSLTLSLSNNVLTQDADLPGSFLSSVSLNNSHCLSHNQNEITTRANSNSSINERHAFA</sequence>
<dbReference type="GO" id="GO:0016020">
    <property type="term" value="C:membrane"/>
    <property type="evidence" value="ECO:0007669"/>
    <property type="project" value="UniProtKB-SubCell"/>
</dbReference>
<dbReference type="InterPro" id="IPR011701">
    <property type="entry name" value="MFS"/>
</dbReference>
<keyword evidence="4 5" id="KW-0472">Membrane</keyword>
<feature type="transmembrane region" description="Helical" evidence="5">
    <location>
        <begin position="289"/>
        <end position="316"/>
    </location>
</feature>
<dbReference type="Gene3D" id="1.20.1250.20">
    <property type="entry name" value="MFS general substrate transporter like domains"/>
    <property type="match status" value="2"/>
</dbReference>
<feature type="transmembrane region" description="Helical" evidence="5">
    <location>
        <begin position="145"/>
        <end position="172"/>
    </location>
</feature>
<evidence type="ECO:0000256" key="4">
    <source>
        <dbReference type="ARBA" id="ARBA00023136"/>
    </source>
</evidence>
<evidence type="ECO:0000256" key="2">
    <source>
        <dbReference type="ARBA" id="ARBA00022692"/>
    </source>
</evidence>
<feature type="transmembrane region" description="Helical" evidence="5">
    <location>
        <begin position="417"/>
        <end position="440"/>
    </location>
</feature>
<feature type="transmembrane region" description="Helical" evidence="5">
    <location>
        <begin position="118"/>
        <end position="139"/>
    </location>
</feature>
<feature type="transmembrane region" description="Helical" evidence="5">
    <location>
        <begin position="359"/>
        <end position="378"/>
    </location>
</feature>
<accession>A0A813S0M0</accession>
<evidence type="ECO:0000313" key="8">
    <source>
        <dbReference type="Proteomes" id="UP000663828"/>
    </source>
</evidence>
<proteinExistence type="predicted"/>
<dbReference type="SUPFAM" id="SSF103473">
    <property type="entry name" value="MFS general substrate transporter"/>
    <property type="match status" value="1"/>
</dbReference>
<protein>
    <submittedName>
        <fullName evidence="7">Uncharacterized protein</fullName>
    </submittedName>
</protein>
<comment type="caution">
    <text evidence="7">The sequence shown here is derived from an EMBL/GenBank/DDBJ whole genome shotgun (WGS) entry which is preliminary data.</text>
</comment>
<dbReference type="InterPro" id="IPR036259">
    <property type="entry name" value="MFS_trans_sf"/>
</dbReference>
<feature type="transmembrane region" description="Helical" evidence="5">
    <location>
        <begin position="184"/>
        <end position="208"/>
    </location>
</feature>
<organism evidence="7 8">
    <name type="scientific">Adineta ricciae</name>
    <name type="common">Rotifer</name>
    <dbReference type="NCBI Taxonomy" id="249248"/>
    <lineage>
        <taxon>Eukaryota</taxon>
        <taxon>Metazoa</taxon>
        <taxon>Spiralia</taxon>
        <taxon>Gnathifera</taxon>
        <taxon>Rotifera</taxon>
        <taxon>Eurotatoria</taxon>
        <taxon>Bdelloidea</taxon>
        <taxon>Adinetida</taxon>
        <taxon>Adinetidae</taxon>
        <taxon>Adineta</taxon>
    </lineage>
</organism>
<feature type="transmembrane region" description="Helical" evidence="5">
    <location>
        <begin position="93"/>
        <end position="111"/>
    </location>
</feature>
<keyword evidence="8" id="KW-1185">Reference proteome</keyword>
<dbReference type="EMBL" id="CAJNOR010000091">
    <property type="protein sequence ID" value="CAF0793021.1"/>
    <property type="molecule type" value="Genomic_DNA"/>
</dbReference>
<feature type="transmembrane region" description="Helical" evidence="5">
    <location>
        <begin position="452"/>
        <end position="471"/>
    </location>
</feature>
<dbReference type="AlphaFoldDB" id="A0A813S0M0"/>
<keyword evidence="2 5" id="KW-0812">Transmembrane</keyword>
<feature type="transmembrane region" description="Helical" evidence="5">
    <location>
        <begin position="328"/>
        <end position="347"/>
    </location>
</feature>
<dbReference type="GO" id="GO:0022857">
    <property type="term" value="F:transmembrane transporter activity"/>
    <property type="evidence" value="ECO:0007669"/>
    <property type="project" value="InterPro"/>
</dbReference>
<evidence type="ECO:0000256" key="1">
    <source>
        <dbReference type="ARBA" id="ARBA00004141"/>
    </source>
</evidence>
<feature type="transmembrane region" description="Helical" evidence="5">
    <location>
        <begin position="7"/>
        <end position="31"/>
    </location>
</feature>
<dbReference type="Pfam" id="PF07690">
    <property type="entry name" value="MFS_1"/>
    <property type="match status" value="1"/>
</dbReference>
<evidence type="ECO:0000313" key="7">
    <source>
        <dbReference type="EMBL" id="CAF0793021.1"/>
    </source>
</evidence>
<evidence type="ECO:0000313" key="6">
    <source>
        <dbReference type="EMBL" id="CAF0741730.1"/>
    </source>
</evidence>
<name>A0A813S0M0_ADIRI</name>
<evidence type="ECO:0000256" key="5">
    <source>
        <dbReference type="SAM" id="Phobius"/>
    </source>
</evidence>
<reference evidence="7" key="1">
    <citation type="submission" date="2021-02" db="EMBL/GenBank/DDBJ databases">
        <authorList>
            <person name="Nowell W R."/>
        </authorList>
    </citation>
    <scope>NUCLEOTIDE SEQUENCE</scope>
</reference>
<dbReference type="EMBL" id="CAJNOJ010000004">
    <property type="protein sequence ID" value="CAF0741730.1"/>
    <property type="molecule type" value="Genomic_DNA"/>
</dbReference>
<gene>
    <name evidence="6" type="ORF">EDS130_LOCUS1776</name>
    <name evidence="7" type="ORF">XAT740_LOCUS2581</name>
</gene>
<feature type="transmembrane region" description="Helical" evidence="5">
    <location>
        <begin position="214"/>
        <end position="232"/>
    </location>
</feature>
<comment type="subcellular location">
    <subcellularLocation>
        <location evidence="1">Membrane</location>
        <topology evidence="1">Multi-pass membrane protein</topology>
    </subcellularLocation>
</comment>
<keyword evidence="3 5" id="KW-1133">Transmembrane helix</keyword>
<evidence type="ECO:0000256" key="3">
    <source>
        <dbReference type="ARBA" id="ARBA00022989"/>
    </source>
</evidence>
<dbReference type="PANTHER" id="PTHR23507">
    <property type="entry name" value="ZGC:174356"/>
    <property type="match status" value="1"/>
</dbReference>
<feature type="transmembrane region" description="Helical" evidence="5">
    <location>
        <begin position="384"/>
        <end position="405"/>
    </location>
</feature>
<dbReference type="OrthoDB" id="3026777at2759"/>
<dbReference type="Proteomes" id="UP000663852">
    <property type="component" value="Unassembled WGS sequence"/>
</dbReference>
<dbReference type="PANTHER" id="PTHR23507:SF1">
    <property type="entry name" value="FI18259P1-RELATED"/>
    <property type="match status" value="1"/>
</dbReference>